<keyword evidence="6" id="KW-1185">Reference proteome</keyword>
<dbReference type="AlphaFoldDB" id="A0A8K0TEN5"/>
<dbReference type="GO" id="GO:0070181">
    <property type="term" value="F:small ribosomal subunit rRNA binding"/>
    <property type="evidence" value="ECO:0007669"/>
    <property type="project" value="TreeGrafter"/>
</dbReference>
<dbReference type="GO" id="GO:0005763">
    <property type="term" value="C:mitochondrial small ribosomal subunit"/>
    <property type="evidence" value="ECO:0007669"/>
    <property type="project" value="TreeGrafter"/>
</dbReference>
<dbReference type="EMBL" id="JAGPXD010000004">
    <property type="protein sequence ID" value="KAH7358163.1"/>
    <property type="molecule type" value="Genomic_DNA"/>
</dbReference>
<sequence length="211" mass="24055">MPPRLPFLGFAAAPSSFINRIARPFSTTTACNAPRDGSDFFLGLEKAASKGAGGAPNARPRTLSFSREKIQARTDIHLNRQRKEAESMRERKVSDDYMKHMYRKWRIGDTYAPHDLHPHQMAKHRTGNKPPRKDVVDELDINPLDLYKNYSMISEFMTPAGNIKHSNESGLRAKNQRKMAKAIRRMIGMGLHPSVHHHPEIIMKRGRTAQF</sequence>
<comment type="similarity">
    <text evidence="1">Belongs to the bacterial ribosomal protein bS18 family.</text>
</comment>
<dbReference type="InterPro" id="IPR001648">
    <property type="entry name" value="Ribosomal_bS18"/>
</dbReference>
<keyword evidence="3" id="KW-0687">Ribonucleoprotein</keyword>
<evidence type="ECO:0000256" key="1">
    <source>
        <dbReference type="ARBA" id="ARBA00005589"/>
    </source>
</evidence>
<dbReference type="SUPFAM" id="SSF46911">
    <property type="entry name" value="Ribosomal protein S18"/>
    <property type="match status" value="1"/>
</dbReference>
<dbReference type="PANTHER" id="PTHR13479">
    <property type="entry name" value="30S RIBOSOMAL PROTEIN S18"/>
    <property type="match status" value="1"/>
</dbReference>
<dbReference type="OrthoDB" id="21463at2759"/>
<dbReference type="GO" id="GO:0032543">
    <property type="term" value="P:mitochondrial translation"/>
    <property type="evidence" value="ECO:0007669"/>
    <property type="project" value="TreeGrafter"/>
</dbReference>
<dbReference type="InterPro" id="IPR036870">
    <property type="entry name" value="Ribosomal_bS18_sf"/>
</dbReference>
<evidence type="ECO:0000313" key="5">
    <source>
        <dbReference type="EMBL" id="KAH7358163.1"/>
    </source>
</evidence>
<gene>
    <name evidence="5" type="ORF">B0T11DRAFT_330001</name>
</gene>
<evidence type="ECO:0000256" key="4">
    <source>
        <dbReference type="ARBA" id="ARBA00035264"/>
    </source>
</evidence>
<reference evidence="5" key="1">
    <citation type="journal article" date="2021" name="Nat. Commun.">
        <title>Genetic determinants of endophytism in the Arabidopsis root mycobiome.</title>
        <authorList>
            <person name="Mesny F."/>
            <person name="Miyauchi S."/>
            <person name="Thiergart T."/>
            <person name="Pickel B."/>
            <person name="Atanasova L."/>
            <person name="Karlsson M."/>
            <person name="Huettel B."/>
            <person name="Barry K.W."/>
            <person name="Haridas S."/>
            <person name="Chen C."/>
            <person name="Bauer D."/>
            <person name="Andreopoulos W."/>
            <person name="Pangilinan J."/>
            <person name="LaButti K."/>
            <person name="Riley R."/>
            <person name="Lipzen A."/>
            <person name="Clum A."/>
            <person name="Drula E."/>
            <person name="Henrissat B."/>
            <person name="Kohler A."/>
            <person name="Grigoriev I.V."/>
            <person name="Martin F.M."/>
            <person name="Hacquard S."/>
        </authorList>
    </citation>
    <scope>NUCLEOTIDE SEQUENCE</scope>
    <source>
        <strain evidence="5">MPI-CAGE-AT-0016</strain>
    </source>
</reference>
<protein>
    <recommendedName>
        <fullName evidence="4">Small ribosomal subunit protein bS18m</fullName>
    </recommendedName>
</protein>
<comment type="caution">
    <text evidence="5">The sequence shown here is derived from an EMBL/GenBank/DDBJ whole genome shotgun (WGS) entry which is preliminary data.</text>
</comment>
<dbReference type="Gene3D" id="4.10.640.10">
    <property type="entry name" value="Ribosomal protein S18"/>
    <property type="match status" value="1"/>
</dbReference>
<organism evidence="5 6">
    <name type="scientific">Plectosphaerella cucumerina</name>
    <dbReference type="NCBI Taxonomy" id="40658"/>
    <lineage>
        <taxon>Eukaryota</taxon>
        <taxon>Fungi</taxon>
        <taxon>Dikarya</taxon>
        <taxon>Ascomycota</taxon>
        <taxon>Pezizomycotina</taxon>
        <taxon>Sordariomycetes</taxon>
        <taxon>Hypocreomycetidae</taxon>
        <taxon>Glomerellales</taxon>
        <taxon>Plectosphaerellaceae</taxon>
        <taxon>Plectosphaerella</taxon>
    </lineage>
</organism>
<name>A0A8K0TEN5_9PEZI</name>
<evidence type="ECO:0000256" key="3">
    <source>
        <dbReference type="ARBA" id="ARBA00023274"/>
    </source>
</evidence>
<evidence type="ECO:0000313" key="6">
    <source>
        <dbReference type="Proteomes" id="UP000813385"/>
    </source>
</evidence>
<accession>A0A8K0TEN5</accession>
<proteinExistence type="inferred from homology"/>
<keyword evidence="2 5" id="KW-0689">Ribosomal protein</keyword>
<dbReference type="GO" id="GO:0003735">
    <property type="term" value="F:structural constituent of ribosome"/>
    <property type="evidence" value="ECO:0007669"/>
    <property type="project" value="InterPro"/>
</dbReference>
<dbReference type="Pfam" id="PF01084">
    <property type="entry name" value="Ribosomal_S18"/>
    <property type="match status" value="1"/>
</dbReference>
<evidence type="ECO:0000256" key="2">
    <source>
        <dbReference type="ARBA" id="ARBA00022980"/>
    </source>
</evidence>
<dbReference type="PANTHER" id="PTHR13479:SF40">
    <property type="entry name" value="SMALL RIBOSOMAL SUBUNIT PROTEIN BS18M"/>
    <property type="match status" value="1"/>
</dbReference>
<dbReference type="Proteomes" id="UP000813385">
    <property type="component" value="Unassembled WGS sequence"/>
</dbReference>